<feature type="domain" description="Peptidase M13 C-terminal" evidence="7">
    <location>
        <begin position="424"/>
        <end position="615"/>
    </location>
</feature>
<dbReference type="InterPro" id="IPR018497">
    <property type="entry name" value="Peptidase_M13_C"/>
</dbReference>
<dbReference type="CDD" id="cd08662">
    <property type="entry name" value="M13"/>
    <property type="match status" value="1"/>
</dbReference>
<name>A0A6C0DRD3_9ZZZZ</name>
<keyword evidence="6" id="KW-0482">Metalloprotease</keyword>
<dbReference type="Pfam" id="PF01431">
    <property type="entry name" value="Peptidase_M13"/>
    <property type="match status" value="1"/>
</dbReference>
<dbReference type="PROSITE" id="PS51885">
    <property type="entry name" value="NEPRILYSIN"/>
    <property type="match status" value="1"/>
</dbReference>
<reference evidence="9" key="1">
    <citation type="journal article" date="2020" name="Nature">
        <title>Giant virus diversity and host interactions through global metagenomics.</title>
        <authorList>
            <person name="Schulz F."/>
            <person name="Roux S."/>
            <person name="Paez-Espino D."/>
            <person name="Jungbluth S."/>
            <person name="Walsh D.A."/>
            <person name="Denef V.J."/>
            <person name="McMahon K.D."/>
            <person name="Konstantinidis K.T."/>
            <person name="Eloe-Fadrosh E.A."/>
            <person name="Kyrpides N.C."/>
            <person name="Woyke T."/>
        </authorList>
    </citation>
    <scope>NUCLEOTIDE SEQUENCE</scope>
    <source>
        <strain evidence="9">GVMAG-M-3300023174-57</strain>
    </source>
</reference>
<comment type="cofactor">
    <cofactor evidence="1">
        <name>Zn(2+)</name>
        <dbReference type="ChEBI" id="CHEBI:29105"/>
    </cofactor>
</comment>
<dbReference type="Gene3D" id="1.10.1380.10">
    <property type="entry name" value="Neutral endopeptidase , domain2"/>
    <property type="match status" value="1"/>
</dbReference>
<dbReference type="AlphaFoldDB" id="A0A6C0DRD3"/>
<dbReference type="InterPro" id="IPR000718">
    <property type="entry name" value="Peptidase_M13"/>
</dbReference>
<sequence length="621" mass="71335">MRLRTFYQDLNKSWLAKHSIPTDSDSTSVFELLEESVRETCIRCIREERHRGTRFGDFIESTYTGRANDLAFITDLLDRECASWTTISDCFRTIGRLNTFALRTPLTVGTTFDIYNNDHFNLVLSDPNLGIIKEEFEEKGPVYKAYEVYVRRFFAATRFGGRAAQRFLELETAIAETCWEPKDEDSTEITYNPHNLSLLQARYPAIDFGALFAAYGVPESISASATIIVSNPQFMGLLNSWVERKTLADWAFMVKSMVLISLTGILPEPFETIHFEFFNRFLSGQKKPYHVDRRVFTVCDEVCPDLLGRLYIATAPADFKRIRNSASELCSTIIAATKRRVDKLNWISDGSKAVAKDKIDNMGLKIAYPDVWHNELEGVAVDRSCFLMNLLMVRKQQTAIENRFLNGISTRERRKWANPCYAVNAYYFTEMNELCIPLGFLQPPFFSLQASYVKNLAGLGNIVGHEISHGFDEEGHKYDRKGNFYPWWTSMDVEMYKNRTRQLIDAYDKETYFGIPIDGELTLGENLADFGAVAIGIDVIKRRGGRPEELREYFIEYAKSWAAKEHAAKRERDVKTDVHPPAQLRVNVVLKHFDAFYEAFGFRSTEPGFVPPQERIDVWGR</sequence>
<protein>
    <recommendedName>
        <fullName evidence="10">Peptidase</fullName>
    </recommendedName>
</protein>
<dbReference type="GO" id="GO:0046872">
    <property type="term" value="F:metal ion binding"/>
    <property type="evidence" value="ECO:0007669"/>
    <property type="project" value="UniProtKB-KW"/>
</dbReference>
<evidence type="ECO:0000313" key="9">
    <source>
        <dbReference type="EMBL" id="QHT19227.1"/>
    </source>
</evidence>
<keyword evidence="4" id="KW-0378">Hydrolase</keyword>
<dbReference type="GO" id="GO:0004222">
    <property type="term" value="F:metalloendopeptidase activity"/>
    <property type="evidence" value="ECO:0007669"/>
    <property type="project" value="InterPro"/>
</dbReference>
<dbReference type="PANTHER" id="PTHR11733:SF237">
    <property type="entry name" value="NEPRILYSIN-LIKE 4"/>
    <property type="match status" value="1"/>
</dbReference>
<organism evidence="9">
    <name type="scientific">viral metagenome</name>
    <dbReference type="NCBI Taxonomy" id="1070528"/>
    <lineage>
        <taxon>unclassified sequences</taxon>
        <taxon>metagenomes</taxon>
        <taxon>organismal metagenomes</taxon>
    </lineage>
</organism>
<keyword evidence="5" id="KW-0862">Zinc</keyword>
<dbReference type="InterPro" id="IPR042089">
    <property type="entry name" value="Peptidase_M13_dom_2"/>
</dbReference>
<dbReference type="Gene3D" id="3.40.390.10">
    <property type="entry name" value="Collagenase (Catalytic Domain)"/>
    <property type="match status" value="1"/>
</dbReference>
<evidence type="ECO:0000259" key="8">
    <source>
        <dbReference type="Pfam" id="PF05649"/>
    </source>
</evidence>
<dbReference type="PANTHER" id="PTHR11733">
    <property type="entry name" value="ZINC METALLOPROTEASE FAMILY M13 NEPRILYSIN-RELATED"/>
    <property type="match status" value="1"/>
</dbReference>
<evidence type="ECO:0008006" key="10">
    <source>
        <dbReference type="Google" id="ProtNLM"/>
    </source>
</evidence>
<evidence type="ECO:0000256" key="3">
    <source>
        <dbReference type="ARBA" id="ARBA00022723"/>
    </source>
</evidence>
<dbReference type="Pfam" id="PF05649">
    <property type="entry name" value="Peptidase_M13_N"/>
    <property type="match status" value="1"/>
</dbReference>
<evidence type="ECO:0000256" key="1">
    <source>
        <dbReference type="ARBA" id="ARBA00001947"/>
    </source>
</evidence>
<evidence type="ECO:0000256" key="5">
    <source>
        <dbReference type="ARBA" id="ARBA00022833"/>
    </source>
</evidence>
<dbReference type="EMBL" id="MN739664">
    <property type="protein sequence ID" value="QHT19227.1"/>
    <property type="molecule type" value="Genomic_DNA"/>
</dbReference>
<dbReference type="SUPFAM" id="SSF55486">
    <property type="entry name" value="Metalloproteases ('zincins'), catalytic domain"/>
    <property type="match status" value="1"/>
</dbReference>
<evidence type="ECO:0000256" key="4">
    <source>
        <dbReference type="ARBA" id="ARBA00022801"/>
    </source>
</evidence>
<keyword evidence="2" id="KW-0645">Protease</keyword>
<evidence type="ECO:0000259" key="7">
    <source>
        <dbReference type="Pfam" id="PF01431"/>
    </source>
</evidence>
<dbReference type="GO" id="GO:0016485">
    <property type="term" value="P:protein processing"/>
    <property type="evidence" value="ECO:0007669"/>
    <property type="project" value="TreeGrafter"/>
</dbReference>
<evidence type="ECO:0000256" key="2">
    <source>
        <dbReference type="ARBA" id="ARBA00022670"/>
    </source>
</evidence>
<accession>A0A6C0DRD3</accession>
<dbReference type="InterPro" id="IPR024079">
    <property type="entry name" value="MetalloPept_cat_dom_sf"/>
</dbReference>
<evidence type="ECO:0000256" key="6">
    <source>
        <dbReference type="ARBA" id="ARBA00023049"/>
    </source>
</evidence>
<dbReference type="InterPro" id="IPR008753">
    <property type="entry name" value="Peptidase_M13_N"/>
</dbReference>
<feature type="domain" description="Peptidase M13 N-terminal" evidence="8">
    <location>
        <begin position="6"/>
        <end position="369"/>
    </location>
</feature>
<keyword evidence="3" id="KW-0479">Metal-binding</keyword>
<dbReference type="GO" id="GO:0005886">
    <property type="term" value="C:plasma membrane"/>
    <property type="evidence" value="ECO:0007669"/>
    <property type="project" value="TreeGrafter"/>
</dbReference>
<proteinExistence type="predicted"/>
<dbReference type="PRINTS" id="PR00786">
    <property type="entry name" value="NEPRILYSIN"/>
</dbReference>